<keyword evidence="3" id="KW-1185">Reference proteome</keyword>
<evidence type="ECO:0000313" key="3">
    <source>
        <dbReference type="Proteomes" id="UP000006265"/>
    </source>
</evidence>
<dbReference type="PATRIC" id="fig|1122247.3.peg.2066"/>
<dbReference type="AlphaFoldDB" id="K5BJV6"/>
<evidence type="ECO:0000313" key="2">
    <source>
        <dbReference type="EMBL" id="EKF23779.1"/>
    </source>
</evidence>
<dbReference type="PRINTS" id="PR00412">
    <property type="entry name" value="EPOXHYDRLASE"/>
</dbReference>
<dbReference type="Proteomes" id="UP000006265">
    <property type="component" value="Unassembled WGS sequence"/>
</dbReference>
<evidence type="ECO:0000256" key="1">
    <source>
        <dbReference type="ARBA" id="ARBA00022801"/>
    </source>
</evidence>
<dbReference type="Gene3D" id="3.40.50.1820">
    <property type="entry name" value="alpha/beta hydrolase"/>
    <property type="match status" value="1"/>
</dbReference>
<comment type="caution">
    <text evidence="2">The sequence shown here is derived from an EMBL/GenBank/DDBJ whole genome shotgun (WGS) entry which is preliminary data.</text>
</comment>
<dbReference type="eggNOG" id="COG0596">
    <property type="taxonomic scope" value="Bacteria"/>
</dbReference>
<dbReference type="Pfam" id="PF00561">
    <property type="entry name" value="Abhydrolase_1"/>
    <property type="match status" value="1"/>
</dbReference>
<accession>K5BJV6</accession>
<sequence>MDGSTTRRVPASDGVELAVYEDGDRDRPTVLLVHGYPDDHTVWEPLIPHLAERFHVVAYDVRGTGASGEPAGREGYRLAQLCDDLAAVIAATSPDAPVHLVAHDWGSVQSWGAVTDRAFATRLASFTSISGPSFDMAGLWVRNGFRHPVATLRQVLASWYIFAFQLPRLPEWLVHRGVLQAMVARSERTGAPPGRHRVRRSRRDAINGIELYRANIHRLFAPRRPDPAVCPVLVLAPTRDPHVTAPLALEAPVPFVPDLTARTVPGNHWVVAQDPALIARLVTGFVDLLPAAR</sequence>
<dbReference type="PANTHER" id="PTHR43329">
    <property type="entry name" value="EPOXIDE HYDROLASE"/>
    <property type="match status" value="1"/>
</dbReference>
<dbReference type="EMBL" id="AMRA01000054">
    <property type="protein sequence ID" value="EKF23779.1"/>
    <property type="molecule type" value="Genomic_DNA"/>
</dbReference>
<dbReference type="GO" id="GO:0016787">
    <property type="term" value="F:hydrolase activity"/>
    <property type="evidence" value="ECO:0007669"/>
    <property type="project" value="UniProtKB-KW"/>
</dbReference>
<name>K5BJV6_MYCHD</name>
<keyword evidence="1 2" id="KW-0378">Hydrolase</keyword>
<dbReference type="SUPFAM" id="SSF53474">
    <property type="entry name" value="alpha/beta-Hydrolases"/>
    <property type="match status" value="1"/>
</dbReference>
<proteinExistence type="predicted"/>
<dbReference type="InterPro" id="IPR000639">
    <property type="entry name" value="Epox_hydrolase-like"/>
</dbReference>
<dbReference type="RefSeq" id="WP_005627351.1">
    <property type="nucleotide sequence ID" value="NZ_AMRA01000054.1"/>
</dbReference>
<reference evidence="2 3" key="1">
    <citation type="journal article" date="2012" name="J. Bacteriol.">
        <title>Genome sequence of Mycobacterium hassiacum DSM 44199, a rare source of heat-stable mycobacterial proteins.</title>
        <authorList>
            <person name="Tiago I."/>
            <person name="Maranha A."/>
            <person name="Mendes V."/>
            <person name="Alarico S."/>
            <person name="Moynihan P.J."/>
            <person name="Clarke A.J."/>
            <person name="Macedo-Ribeiro S."/>
            <person name="Pereira P.J."/>
            <person name="Empadinhas N."/>
        </authorList>
    </citation>
    <scope>NUCLEOTIDE SEQUENCE [LARGE SCALE GENOMIC DNA]</scope>
    <source>
        <strain evidence="3">DSM 44199 / CIP 105218 / JCM 12690 / 3849</strain>
    </source>
</reference>
<gene>
    <name evidence="2" type="ORF">C731_2147</name>
</gene>
<dbReference type="InterPro" id="IPR029058">
    <property type="entry name" value="AB_hydrolase_fold"/>
</dbReference>
<dbReference type="InterPro" id="IPR000073">
    <property type="entry name" value="AB_hydrolase_1"/>
</dbReference>
<dbReference type="OrthoDB" id="2987348at2"/>
<organism evidence="2 3">
    <name type="scientific">Mycolicibacterium hassiacum (strain DSM 44199 / CIP 105218 / JCM 12690 / 3849)</name>
    <name type="common">Mycobacterium hassiacum</name>
    <dbReference type="NCBI Taxonomy" id="1122247"/>
    <lineage>
        <taxon>Bacteria</taxon>
        <taxon>Bacillati</taxon>
        <taxon>Actinomycetota</taxon>
        <taxon>Actinomycetes</taxon>
        <taxon>Mycobacteriales</taxon>
        <taxon>Mycobacteriaceae</taxon>
        <taxon>Mycolicibacterium</taxon>
    </lineage>
</organism>
<dbReference type="STRING" id="1122247.GCA_000379865_00159"/>
<protein>
    <submittedName>
        <fullName evidence="2">Alpha/beta hydrolase fold family protein</fullName>
    </submittedName>
</protein>